<feature type="compositionally biased region" description="Polar residues" evidence="1">
    <location>
        <begin position="70"/>
        <end position="83"/>
    </location>
</feature>
<gene>
    <name evidence="2" type="ORF">PBRASI_LOCUS9190</name>
</gene>
<accession>A0A9N9GS49</accession>
<proteinExistence type="predicted"/>
<dbReference type="OrthoDB" id="5596610at2759"/>
<comment type="caution">
    <text evidence="2">The sequence shown here is derived from an EMBL/GenBank/DDBJ whole genome shotgun (WGS) entry which is preliminary data.</text>
</comment>
<protein>
    <submittedName>
        <fullName evidence="2">6357_t:CDS:1</fullName>
    </submittedName>
</protein>
<evidence type="ECO:0000256" key="1">
    <source>
        <dbReference type="SAM" id="MobiDB-lite"/>
    </source>
</evidence>
<feature type="non-terminal residue" evidence="2">
    <location>
        <position position="164"/>
    </location>
</feature>
<keyword evidence="3" id="KW-1185">Reference proteome</keyword>
<feature type="region of interest" description="Disordered" evidence="1">
    <location>
        <begin position="70"/>
        <end position="119"/>
    </location>
</feature>
<dbReference type="EMBL" id="CAJVPI010001889">
    <property type="protein sequence ID" value="CAG8629881.1"/>
    <property type="molecule type" value="Genomic_DNA"/>
</dbReference>
<dbReference type="AlphaFoldDB" id="A0A9N9GS49"/>
<reference evidence="2" key="1">
    <citation type="submission" date="2021-06" db="EMBL/GenBank/DDBJ databases">
        <authorList>
            <person name="Kallberg Y."/>
            <person name="Tangrot J."/>
            <person name="Rosling A."/>
        </authorList>
    </citation>
    <scope>NUCLEOTIDE SEQUENCE</scope>
    <source>
        <strain evidence="2">BR232B</strain>
    </source>
</reference>
<organism evidence="2 3">
    <name type="scientific">Paraglomus brasilianum</name>
    <dbReference type="NCBI Taxonomy" id="144538"/>
    <lineage>
        <taxon>Eukaryota</taxon>
        <taxon>Fungi</taxon>
        <taxon>Fungi incertae sedis</taxon>
        <taxon>Mucoromycota</taxon>
        <taxon>Glomeromycotina</taxon>
        <taxon>Glomeromycetes</taxon>
        <taxon>Paraglomerales</taxon>
        <taxon>Paraglomeraceae</taxon>
        <taxon>Paraglomus</taxon>
    </lineage>
</organism>
<name>A0A9N9GS49_9GLOM</name>
<sequence length="164" mass="18941">MTTVAAPYIVSSSHTDEHLHLNPSETPHLNKSVQFSRELEVHETWCSDEYDRTSMEPAKLTYKHLLRNAESTTGKLGSKTPKSQAKYPNLTERTTNAKRTRTARSSLQQVQDESLEPRQHTQVELETLQLVQDDFFEPLQIDLDQHDKEYINKVVLLDKLRVPD</sequence>
<evidence type="ECO:0000313" key="3">
    <source>
        <dbReference type="Proteomes" id="UP000789739"/>
    </source>
</evidence>
<evidence type="ECO:0000313" key="2">
    <source>
        <dbReference type="EMBL" id="CAG8629881.1"/>
    </source>
</evidence>
<dbReference type="Proteomes" id="UP000789739">
    <property type="component" value="Unassembled WGS sequence"/>
</dbReference>